<comment type="subcellular location">
    <subcellularLocation>
        <location evidence="1">Nucleus</location>
        <location evidence="1">Nucleolus</location>
    </subcellularLocation>
</comment>
<dbReference type="GO" id="GO:0005525">
    <property type="term" value="F:GTP binding"/>
    <property type="evidence" value="ECO:0007669"/>
    <property type="project" value="TreeGrafter"/>
</dbReference>
<dbReference type="GO" id="GO:0005730">
    <property type="term" value="C:nucleolus"/>
    <property type="evidence" value="ECO:0007669"/>
    <property type="project" value="UniProtKB-SubCell"/>
</dbReference>
<dbReference type="InterPro" id="IPR007034">
    <property type="entry name" value="BMS1_TSR1_C"/>
</dbReference>
<dbReference type="OrthoDB" id="119302at2759"/>
<evidence type="ECO:0000256" key="2">
    <source>
        <dbReference type="ARBA" id="ARBA00022517"/>
    </source>
</evidence>
<dbReference type="AlphaFoldDB" id="A0A0W4ZBB7"/>
<dbReference type="PROSITE" id="PS51714">
    <property type="entry name" value="G_BMS1"/>
    <property type="match status" value="1"/>
</dbReference>
<feature type="compositionally biased region" description="Basic and acidic residues" evidence="5">
    <location>
        <begin position="70"/>
        <end position="81"/>
    </location>
</feature>
<dbReference type="GO" id="GO:0005737">
    <property type="term" value="C:cytoplasm"/>
    <property type="evidence" value="ECO:0007669"/>
    <property type="project" value="EnsemblFungi"/>
</dbReference>
<comment type="caution">
    <text evidence="7">The sequence shown here is derived from an EMBL/GenBank/DDBJ whole genome shotgun (WGS) entry which is preliminary data.</text>
</comment>
<feature type="compositionally biased region" description="Acidic residues" evidence="5">
    <location>
        <begin position="442"/>
        <end position="465"/>
    </location>
</feature>
<keyword evidence="3" id="KW-0539">Nucleus</keyword>
<dbReference type="Pfam" id="PF04950">
    <property type="entry name" value="RIBIOP_C"/>
    <property type="match status" value="1"/>
</dbReference>
<dbReference type="SMART" id="SM01362">
    <property type="entry name" value="DUF663"/>
    <property type="match status" value="1"/>
</dbReference>
<dbReference type="GO" id="GO:0030688">
    <property type="term" value="C:preribosome, small subunit precursor"/>
    <property type="evidence" value="ECO:0007669"/>
    <property type="project" value="EnsemblFungi"/>
</dbReference>
<evidence type="ECO:0000259" key="6">
    <source>
        <dbReference type="PROSITE" id="PS51714"/>
    </source>
</evidence>
<dbReference type="VEuPathDB" id="FungiDB:T552_03489"/>
<reference evidence="8" key="1">
    <citation type="journal article" date="2016" name="Nat. Commun.">
        <title>Genome analysis of three Pneumocystis species reveals adaptation mechanisms to life exclusively in mammalian hosts.</title>
        <authorList>
            <person name="Ma L."/>
            <person name="Chen Z."/>
            <person name="Huang D.W."/>
            <person name="Kutty G."/>
            <person name="Ishihara M."/>
            <person name="Wang H."/>
            <person name="Abouelleil A."/>
            <person name="Bishop L."/>
            <person name="Davey E."/>
            <person name="Deng R."/>
            <person name="Deng X."/>
            <person name="Fan L."/>
            <person name="Fantoni G."/>
            <person name="Fitzgerald M."/>
            <person name="Gogineni E."/>
            <person name="Goldberg J.M."/>
            <person name="Handley G."/>
            <person name="Hu X."/>
            <person name="Huber C."/>
            <person name="Jiao X."/>
            <person name="Jones K."/>
            <person name="Levin J.Z."/>
            <person name="Liu Y."/>
            <person name="Macdonald P."/>
            <person name="Melnikov A."/>
            <person name="Raley C."/>
            <person name="Sassi M."/>
            <person name="Sherman B.T."/>
            <person name="Song X."/>
            <person name="Sykes S."/>
            <person name="Tran B."/>
            <person name="Walsh L."/>
            <person name="Xia Y."/>
            <person name="Yang J."/>
            <person name="Young S."/>
            <person name="Zeng Q."/>
            <person name="Zheng X."/>
            <person name="Stephens R."/>
            <person name="Nusbaum C."/>
            <person name="Birren B.W."/>
            <person name="Azadi P."/>
            <person name="Lempicki R.A."/>
            <person name="Cuomo C.A."/>
            <person name="Kovacs J.A."/>
        </authorList>
    </citation>
    <scope>NUCLEOTIDE SEQUENCE [LARGE SCALE GENOMIC DNA]</scope>
    <source>
        <strain evidence="8">B80</strain>
    </source>
</reference>
<feature type="domain" description="Bms1-type G" evidence="6">
    <location>
        <begin position="92"/>
        <end position="265"/>
    </location>
</feature>
<dbReference type="PANTHER" id="PTHR12858:SF1">
    <property type="entry name" value="PRE-RRNA-PROCESSING PROTEIN TSR1 HOMOLOG"/>
    <property type="match status" value="1"/>
</dbReference>
<dbReference type="Proteomes" id="UP000054454">
    <property type="component" value="Unassembled WGS sequence"/>
</dbReference>
<feature type="compositionally biased region" description="Basic and acidic residues" evidence="5">
    <location>
        <begin position="8"/>
        <end position="18"/>
    </location>
</feature>
<evidence type="ECO:0000256" key="1">
    <source>
        <dbReference type="ARBA" id="ARBA00004604"/>
    </source>
</evidence>
<protein>
    <recommendedName>
        <fullName evidence="6">Bms1-type G domain-containing protein</fullName>
    </recommendedName>
</protein>
<evidence type="ECO:0000256" key="5">
    <source>
        <dbReference type="SAM" id="MobiDB-lite"/>
    </source>
</evidence>
<dbReference type="SMART" id="SM00785">
    <property type="entry name" value="AARP2CN"/>
    <property type="match status" value="1"/>
</dbReference>
<dbReference type="InterPro" id="IPR039761">
    <property type="entry name" value="Bms1/Tsr1"/>
</dbReference>
<dbReference type="GO" id="GO:0043021">
    <property type="term" value="F:ribonucleoprotein complex binding"/>
    <property type="evidence" value="ECO:0007669"/>
    <property type="project" value="EnsemblFungi"/>
</dbReference>
<feature type="compositionally biased region" description="Basic residues" evidence="5">
    <location>
        <begin position="54"/>
        <end position="69"/>
    </location>
</feature>
<gene>
    <name evidence="7" type="ORF">T552_03489</name>
</gene>
<dbReference type="EMBL" id="LFVZ01000017">
    <property type="protein sequence ID" value="KTW25629.1"/>
    <property type="molecule type" value="Genomic_DNA"/>
</dbReference>
<dbReference type="GO" id="GO:0034511">
    <property type="term" value="F:U3 snoRNA binding"/>
    <property type="evidence" value="ECO:0007669"/>
    <property type="project" value="TreeGrafter"/>
</dbReference>
<feature type="region of interest" description="Disordered" evidence="5">
    <location>
        <begin position="1"/>
        <end position="81"/>
    </location>
</feature>
<dbReference type="GO" id="GO:0000461">
    <property type="term" value="P:endonucleolytic cleavage to generate mature 3'-end of SSU-rRNA from (SSU-rRNA, 5.8S rRNA, LSU-rRNA)"/>
    <property type="evidence" value="ECO:0007669"/>
    <property type="project" value="EnsemblFungi"/>
</dbReference>
<evidence type="ECO:0000256" key="4">
    <source>
        <dbReference type="ARBA" id="ARBA00038288"/>
    </source>
</evidence>
<proteinExistence type="inferred from homology"/>
<dbReference type="InterPro" id="IPR012948">
    <property type="entry name" value="AARP2CN"/>
</dbReference>
<name>A0A0W4ZBB7_PNEC8</name>
<feature type="region of interest" description="Disordered" evidence="5">
    <location>
        <begin position="421"/>
        <end position="467"/>
    </location>
</feature>
<evidence type="ECO:0000256" key="3">
    <source>
        <dbReference type="ARBA" id="ARBA00023242"/>
    </source>
</evidence>
<dbReference type="RefSeq" id="XP_018224244.1">
    <property type="nucleotide sequence ID" value="XM_018371991.1"/>
</dbReference>
<dbReference type="Pfam" id="PF22298">
    <property type="entry name" value="Tsr1_G-like"/>
    <property type="match status" value="1"/>
</dbReference>
<dbReference type="InterPro" id="IPR030387">
    <property type="entry name" value="G_Bms1/Tsr1_dom"/>
</dbReference>
<comment type="similarity">
    <text evidence="4">Belongs to the TRAFAC class translation factor GTPase superfamily. Bms1-like GTPase family. TSR1 subfamily.</text>
</comment>
<dbReference type="Pfam" id="PF08142">
    <property type="entry name" value="AARP2CN"/>
    <property type="match status" value="1"/>
</dbReference>
<dbReference type="GeneID" id="28938194"/>
<accession>A0A0W4ZBB7</accession>
<evidence type="ECO:0000313" key="8">
    <source>
        <dbReference type="Proteomes" id="UP000054454"/>
    </source>
</evidence>
<sequence length="792" mass="93279">MGKKKEKKDREDHEEKEQKKKHHHRSSMKRIKKKYKNGKKSKRGIEEKKWSIYVKKHTSMKMDRKNKKKQEREHKKEEMMRKSSIYRGRNGISKLIGIVCLCEGVEPLKVVENLNRSIDIDTENFLGVSRVIKYDLERKKERIKRFSVERFKQKLQYIIPKREFLDIIDYSKIMDFVILLMSAKEEVDVFGEICIRSIQAQGISNVIPIVQDLEDLNSMKKKSDVKKSILSFIKHFFPEEEKIYSIDTLQEALNVVRMICVQIPSGIQWRDDRSYILGEKVEWKDINDSKKGILIVKGIVRSKPLNIDRLVCIPGWGDYQIERIIVVNSNEMNDKEKYNSMVEDNEETVIYPTENQDSLEELAPIVEDMEDMNNHVDQEKKKQKSVHIDDYYYISDDSDTIKRPRRLPSGTSDYQAAWILDSNSDDSENGSNMDVDNSSLDENSDLESVEYKDEEEESIDDQMDDDQSKMSIELLPEDEKLIHKSIRDRQKEREEDREFPDEVVVSPDISLKKRFKKYRGLKNFRTSPWDPNENDSNTPYYWKRIYKFSNYKTTKKRPGTCVIIEIRNCEKEMFSTYSSTSPFIIFSLLQYEHFLTSSNFLITQNTEYELPVKSKDELILQYGPRRILVKPLFSQSSNTRSVNNVHKFERYLQKGKSSIASVVCPIFFGNIPILLLKNTSSGFSLVATGSFLNSDHSRIISKRVILTGYPFKIYKKIVIVRYMFFNPDDVEWFKPIQLFTKYGRVGYIKESLGTHGYFKAIFDRRINQQDTVAMNLYKRVYPSLGKIWRPQL</sequence>
<feature type="compositionally biased region" description="Basic residues" evidence="5">
    <location>
        <begin position="19"/>
        <end position="42"/>
    </location>
</feature>
<keyword evidence="2" id="KW-0690">Ribosome biogenesis</keyword>
<organism evidence="7 8">
    <name type="scientific">Pneumocystis carinii (strain B80)</name>
    <name type="common">Rat pneumocystis pneumonia agent</name>
    <name type="synonym">Pneumocystis carinii f. sp. carinii</name>
    <dbReference type="NCBI Taxonomy" id="1408658"/>
    <lineage>
        <taxon>Eukaryota</taxon>
        <taxon>Fungi</taxon>
        <taxon>Dikarya</taxon>
        <taxon>Ascomycota</taxon>
        <taxon>Taphrinomycotina</taxon>
        <taxon>Pneumocystomycetes</taxon>
        <taxon>Pneumocystaceae</taxon>
        <taxon>Pneumocystis</taxon>
    </lineage>
</organism>
<dbReference type="PANTHER" id="PTHR12858">
    <property type="entry name" value="RIBOSOME BIOGENESIS PROTEIN"/>
    <property type="match status" value="1"/>
</dbReference>
<evidence type="ECO:0000313" key="7">
    <source>
        <dbReference type="EMBL" id="KTW25629.1"/>
    </source>
</evidence>
<dbReference type="GO" id="GO:0003924">
    <property type="term" value="F:GTPase activity"/>
    <property type="evidence" value="ECO:0007669"/>
    <property type="project" value="TreeGrafter"/>
</dbReference>
<keyword evidence="8" id="KW-1185">Reference proteome</keyword>